<reference evidence="1" key="1">
    <citation type="submission" date="2018-11" db="EMBL/GenBank/DDBJ databases">
        <title>The sequence and de novo assembly of Larimichthys crocea genome using PacBio and Hi-C technologies.</title>
        <authorList>
            <person name="Xu P."/>
            <person name="Chen B."/>
            <person name="Zhou Z."/>
            <person name="Ke Q."/>
            <person name="Wu Y."/>
            <person name="Bai H."/>
            <person name="Pu F."/>
        </authorList>
    </citation>
    <scope>NUCLEOTIDE SEQUENCE</scope>
    <source>
        <tissue evidence="1">Muscle</tissue>
    </source>
</reference>
<gene>
    <name evidence="1" type="ORF">E3U43_000405</name>
</gene>
<proteinExistence type="predicted"/>
<keyword evidence="2" id="KW-1185">Reference proteome</keyword>
<sequence>MTIRGSTLVSPNVCEVLSCSGPSHPAIGVPVQTKSAVSLLSIQPVWSSSFGLSLFVGVTLSDGEQFVLVVPHLTVHPSFSCNVKLRRDGHISSQVCHCNQGEAVFCDRDVWLSESQDKRQKLPTMAGPDMV</sequence>
<organism evidence="1 2">
    <name type="scientific">Larimichthys crocea</name>
    <name type="common">Large yellow croaker</name>
    <name type="synonym">Pseudosciaena crocea</name>
    <dbReference type="NCBI Taxonomy" id="215358"/>
    <lineage>
        <taxon>Eukaryota</taxon>
        <taxon>Metazoa</taxon>
        <taxon>Chordata</taxon>
        <taxon>Craniata</taxon>
        <taxon>Vertebrata</taxon>
        <taxon>Euteleostomi</taxon>
        <taxon>Actinopterygii</taxon>
        <taxon>Neopterygii</taxon>
        <taxon>Teleostei</taxon>
        <taxon>Neoteleostei</taxon>
        <taxon>Acanthomorphata</taxon>
        <taxon>Eupercaria</taxon>
        <taxon>Sciaenidae</taxon>
        <taxon>Larimichthys</taxon>
    </lineage>
</organism>
<protein>
    <submittedName>
        <fullName evidence="1">Uncharacterized protein</fullName>
    </submittedName>
</protein>
<name>A0ACD3Q8K0_LARCR</name>
<dbReference type="EMBL" id="CM011695">
    <property type="protein sequence ID" value="TMS03516.1"/>
    <property type="molecule type" value="Genomic_DNA"/>
</dbReference>
<evidence type="ECO:0000313" key="1">
    <source>
        <dbReference type="EMBL" id="TMS03516.1"/>
    </source>
</evidence>
<dbReference type="Proteomes" id="UP000793456">
    <property type="component" value="Chromosome XXII"/>
</dbReference>
<accession>A0ACD3Q8K0</accession>
<comment type="caution">
    <text evidence="1">The sequence shown here is derived from an EMBL/GenBank/DDBJ whole genome shotgun (WGS) entry which is preliminary data.</text>
</comment>
<evidence type="ECO:0000313" key="2">
    <source>
        <dbReference type="Proteomes" id="UP000793456"/>
    </source>
</evidence>